<gene>
    <name evidence="2" type="ORF">CLV42_10244</name>
</gene>
<proteinExistence type="predicted"/>
<keyword evidence="2" id="KW-0830">Ubiquinone</keyword>
<dbReference type="OrthoDB" id="9806473at2"/>
<dbReference type="CDD" id="cd06588">
    <property type="entry name" value="PhnB_like"/>
    <property type="match status" value="2"/>
</dbReference>
<evidence type="ECO:0000313" key="3">
    <source>
        <dbReference type="Proteomes" id="UP000240978"/>
    </source>
</evidence>
<dbReference type="GO" id="GO:0032259">
    <property type="term" value="P:methylation"/>
    <property type="evidence" value="ECO:0007669"/>
    <property type="project" value="UniProtKB-KW"/>
</dbReference>
<dbReference type="InterPro" id="IPR029068">
    <property type="entry name" value="Glyas_Bleomycin-R_OHBP_Dase"/>
</dbReference>
<dbReference type="Gene3D" id="3.30.720.100">
    <property type="match status" value="1"/>
</dbReference>
<keyword evidence="3" id="KW-1185">Reference proteome</keyword>
<dbReference type="Proteomes" id="UP000240978">
    <property type="component" value="Unassembled WGS sequence"/>
</dbReference>
<feature type="domain" description="PhnB-like" evidence="1">
    <location>
        <begin position="129"/>
        <end position="246"/>
    </location>
</feature>
<protein>
    <submittedName>
        <fullName evidence="2">Putative 3-demethylubiquinone-9 3-methyltransferase (Glyoxalase superfamily)</fullName>
    </submittedName>
</protein>
<accession>A0A2P8GKI1</accession>
<dbReference type="RefSeq" id="WP_106600767.1">
    <property type="nucleotide sequence ID" value="NZ_PYGK01000002.1"/>
</dbReference>
<sequence>MNASSNTNIFPCIWFDGKAREAFDFYVSVFPNSKITDENPIVVKALLDGTEMMGLNGGPMYTPNPAISFMWVSNDKVAIAQIWEKLTKDGRIFMQLDSYPWSASYGWVEDRYGVSWQLYYGEDDWKYNKLVPTLMFGQAQQGRCQQALDFYERTFPAYRNDGIMRYAEGPMTGQVQHTQFTLNGHLLMAMDSGVPQHLTFTEGVSLVLECDNQEAIDYYWNTFTQSGEEGLCGWCKDPFGISWQVVPKNIVQLLFESSNPQKAQEALMQMGKIEIAKLQQV</sequence>
<dbReference type="Pfam" id="PF06983">
    <property type="entry name" value="3-dmu-9_3-mt"/>
    <property type="match status" value="2"/>
</dbReference>
<dbReference type="AlphaFoldDB" id="A0A2P8GKI1"/>
<comment type="caution">
    <text evidence="2">The sequence shown here is derived from an EMBL/GenBank/DDBJ whole genome shotgun (WGS) entry which is preliminary data.</text>
</comment>
<evidence type="ECO:0000313" key="2">
    <source>
        <dbReference type="EMBL" id="PSL34473.1"/>
    </source>
</evidence>
<dbReference type="PANTHER" id="PTHR33990">
    <property type="entry name" value="PROTEIN YJDN-RELATED"/>
    <property type="match status" value="1"/>
</dbReference>
<dbReference type="GO" id="GO:0008168">
    <property type="term" value="F:methyltransferase activity"/>
    <property type="evidence" value="ECO:0007669"/>
    <property type="project" value="UniProtKB-KW"/>
</dbReference>
<dbReference type="EMBL" id="PYGK01000002">
    <property type="protein sequence ID" value="PSL34473.1"/>
    <property type="molecule type" value="Genomic_DNA"/>
</dbReference>
<dbReference type="Gene3D" id="3.30.720.110">
    <property type="match status" value="1"/>
</dbReference>
<name>A0A2P8GKI1_9BACT</name>
<feature type="domain" description="PhnB-like" evidence="1">
    <location>
        <begin position="8"/>
        <end position="118"/>
    </location>
</feature>
<evidence type="ECO:0000259" key="1">
    <source>
        <dbReference type="Pfam" id="PF06983"/>
    </source>
</evidence>
<organism evidence="2 3">
    <name type="scientific">Chitinophaga ginsengisoli</name>
    <dbReference type="NCBI Taxonomy" id="363837"/>
    <lineage>
        <taxon>Bacteria</taxon>
        <taxon>Pseudomonadati</taxon>
        <taxon>Bacteroidota</taxon>
        <taxon>Chitinophagia</taxon>
        <taxon>Chitinophagales</taxon>
        <taxon>Chitinophagaceae</taxon>
        <taxon>Chitinophaga</taxon>
    </lineage>
</organism>
<keyword evidence="2" id="KW-0808">Transferase</keyword>
<dbReference type="SUPFAM" id="SSF54593">
    <property type="entry name" value="Glyoxalase/Bleomycin resistance protein/Dihydroxybiphenyl dioxygenase"/>
    <property type="match status" value="2"/>
</dbReference>
<dbReference type="InterPro" id="IPR028973">
    <property type="entry name" value="PhnB-like"/>
</dbReference>
<reference evidence="2 3" key="1">
    <citation type="submission" date="2018-03" db="EMBL/GenBank/DDBJ databases">
        <title>Genomic Encyclopedia of Archaeal and Bacterial Type Strains, Phase II (KMG-II): from individual species to whole genera.</title>
        <authorList>
            <person name="Goeker M."/>
        </authorList>
    </citation>
    <scope>NUCLEOTIDE SEQUENCE [LARGE SCALE GENOMIC DNA]</scope>
    <source>
        <strain evidence="2 3">DSM 18107</strain>
    </source>
</reference>
<keyword evidence="2" id="KW-0489">Methyltransferase</keyword>
<dbReference type="Gene3D" id="3.10.180.10">
    <property type="entry name" value="2,3-Dihydroxybiphenyl 1,2-Dioxygenase, domain 1"/>
    <property type="match status" value="1"/>
</dbReference>